<dbReference type="InterPro" id="IPR050499">
    <property type="entry name" value="PEP-utilizing_PTS_enzyme"/>
</dbReference>
<dbReference type="GO" id="GO:0009401">
    <property type="term" value="P:phosphoenolpyruvate-dependent sugar phosphotransferase system"/>
    <property type="evidence" value="ECO:0007669"/>
    <property type="project" value="UniProtKB-KW"/>
</dbReference>
<evidence type="ECO:0000256" key="12">
    <source>
        <dbReference type="ARBA" id="ARBA00022683"/>
    </source>
</evidence>
<organism evidence="23">
    <name type="scientific">Moorella thermoacetica Y72</name>
    <dbReference type="NCBI Taxonomy" id="1325331"/>
    <lineage>
        <taxon>Bacteria</taxon>
        <taxon>Bacillati</taxon>
        <taxon>Bacillota</taxon>
        <taxon>Clostridia</taxon>
        <taxon>Neomoorellales</taxon>
        <taxon>Neomoorellaceae</taxon>
        <taxon>Neomoorella</taxon>
    </lineage>
</organism>
<feature type="active site" description="Proton donor" evidence="18">
    <location>
        <position position="504"/>
    </location>
</feature>
<dbReference type="AlphaFoldDB" id="A0A0S6U9U8"/>
<keyword evidence="21" id="KW-0175">Coiled coil</keyword>
<evidence type="ECO:0000313" key="23">
    <source>
        <dbReference type="EMBL" id="GAF25778.1"/>
    </source>
</evidence>
<evidence type="ECO:0000256" key="14">
    <source>
        <dbReference type="ARBA" id="ARBA00022777"/>
    </source>
</evidence>
<evidence type="ECO:0000256" key="21">
    <source>
        <dbReference type="SAM" id="Coils"/>
    </source>
</evidence>
<proteinExistence type="inferred from homology"/>
<keyword evidence="9 17" id="KW-0963">Cytoplasm</keyword>
<sequence>MKMLLKGIAISPGKVIGRAHRLIEHANNYSRSFLTSEVEKEKELARLAQAFNQAKEQLASLIDKTKREIGLQEAKIFEAHLLLLSDPLLGEKIRTKIQVEGKDAVWAVSEATEEIAQEFASLEDEYFRERAVDIRDIGRRLIACLGNGLEEVSDEATNTIIVAEELTPSQTASFSRRTVAGIITEKGGPTSHTAVVARSLGIPAVSGVTNLLDLVKDGDFVFIDGNNGVIHLNPDVEEIKNLPTNGQNNWRDKMCIRNALAKAITRDGHEIEVATNLRNFEEAELALAYGAEGVGLFRTEFLYMNRQEPPGEEEQFLIYRDVLLALKDKPVIVRTLDIGGDKHLPYLEQDKEDNPFLGLRGIRLCLKHKKLFKTQLKALLRASSYGNLKLMFPMVTTLEEIREAKTLLEEAREELQVAGIETSINIPIGIMIEVPAAALMADILASEVDFFSIGTNDLTQYTLAVDRDNEKVAVLYDAYHPAVLKFIYQVVDAAHRKGKWVGLCGELGGDSLAAPLLVGLGLDEISMSPVFIPEMKERIRALSYEEGRELVRRLLELPGAKEVREVLVETS</sequence>
<feature type="binding site" evidence="19">
    <location>
        <position position="298"/>
    </location>
    <ligand>
        <name>phosphoenolpyruvate</name>
        <dbReference type="ChEBI" id="CHEBI:58702"/>
    </ligand>
</feature>
<dbReference type="SUPFAM" id="SSF51621">
    <property type="entry name" value="Phosphoenolpyruvate/pyruvate domain"/>
    <property type="match status" value="1"/>
</dbReference>
<dbReference type="EC" id="2.7.3.9" evidence="6 17"/>
<keyword evidence="15 17" id="KW-0460">Magnesium</keyword>
<feature type="coiled-coil region" evidence="21">
    <location>
        <begin position="394"/>
        <end position="421"/>
    </location>
</feature>
<dbReference type="PROSITE" id="PS00742">
    <property type="entry name" value="PEP_ENZYMES_2"/>
    <property type="match status" value="1"/>
</dbReference>
<dbReference type="InterPro" id="IPR015813">
    <property type="entry name" value="Pyrv/PenolPyrv_kinase-like_dom"/>
</dbReference>
<feature type="binding site" evidence="19">
    <location>
        <position position="334"/>
    </location>
    <ligand>
        <name>phosphoenolpyruvate</name>
        <dbReference type="ChEBI" id="CHEBI:58702"/>
    </ligand>
</feature>
<dbReference type="GO" id="GO:0008965">
    <property type="term" value="F:phosphoenolpyruvate-protein phosphotransferase activity"/>
    <property type="evidence" value="ECO:0007669"/>
    <property type="project" value="UniProtKB-EC"/>
</dbReference>
<evidence type="ECO:0000256" key="4">
    <source>
        <dbReference type="ARBA" id="ARBA00004496"/>
    </source>
</evidence>
<dbReference type="InterPro" id="IPR036618">
    <property type="entry name" value="PtsI_HPr-bd_sf"/>
</dbReference>
<evidence type="ECO:0000256" key="13">
    <source>
        <dbReference type="ARBA" id="ARBA00022723"/>
    </source>
</evidence>
<dbReference type="SUPFAM" id="SSF47831">
    <property type="entry name" value="Enzyme I of the PEP:sugar phosphotransferase system HPr-binding (sub)domain"/>
    <property type="match status" value="1"/>
</dbReference>
<dbReference type="Pfam" id="PF00391">
    <property type="entry name" value="PEP-utilizers"/>
    <property type="match status" value="1"/>
</dbReference>
<dbReference type="PROSITE" id="PS50885">
    <property type="entry name" value="HAMP"/>
    <property type="match status" value="1"/>
</dbReference>
<dbReference type="EMBL" id="DF238840">
    <property type="protein sequence ID" value="GAF25778.1"/>
    <property type="molecule type" value="Genomic_DNA"/>
</dbReference>
<evidence type="ECO:0000256" key="16">
    <source>
        <dbReference type="ARBA" id="ARBA00033235"/>
    </source>
</evidence>
<dbReference type="PROSITE" id="PS00370">
    <property type="entry name" value="PEP_ENZYMES_PHOS_SITE"/>
    <property type="match status" value="1"/>
</dbReference>
<dbReference type="InterPro" id="IPR003660">
    <property type="entry name" value="HAMP_dom"/>
</dbReference>
<evidence type="ECO:0000259" key="22">
    <source>
        <dbReference type="PROSITE" id="PS50885"/>
    </source>
</evidence>
<evidence type="ECO:0000256" key="2">
    <source>
        <dbReference type="ARBA" id="ARBA00001946"/>
    </source>
</evidence>
<evidence type="ECO:0000256" key="6">
    <source>
        <dbReference type="ARBA" id="ARBA00012232"/>
    </source>
</evidence>
<dbReference type="PANTHER" id="PTHR46244:SF3">
    <property type="entry name" value="PHOSPHOENOLPYRUVATE-PROTEIN PHOSPHOTRANSFERASE"/>
    <property type="match status" value="1"/>
</dbReference>
<feature type="active site" description="Tele-phosphohistidine intermediate" evidence="18">
    <location>
        <position position="192"/>
    </location>
</feature>
<dbReference type="GO" id="GO:0007165">
    <property type="term" value="P:signal transduction"/>
    <property type="evidence" value="ECO:0007669"/>
    <property type="project" value="InterPro"/>
</dbReference>
<evidence type="ECO:0000256" key="8">
    <source>
        <dbReference type="ARBA" id="ARBA00022448"/>
    </source>
</evidence>
<evidence type="ECO:0000256" key="11">
    <source>
        <dbReference type="ARBA" id="ARBA00022679"/>
    </source>
</evidence>
<keyword evidence="12 17" id="KW-0598">Phosphotransferase system</keyword>
<dbReference type="GO" id="GO:0005737">
    <property type="term" value="C:cytoplasm"/>
    <property type="evidence" value="ECO:0007669"/>
    <property type="project" value="UniProtKB-SubCell"/>
</dbReference>
<dbReference type="GO" id="GO:0016020">
    <property type="term" value="C:membrane"/>
    <property type="evidence" value="ECO:0007669"/>
    <property type="project" value="InterPro"/>
</dbReference>
<evidence type="ECO:0000256" key="7">
    <source>
        <dbReference type="ARBA" id="ARBA00016544"/>
    </source>
</evidence>
<evidence type="ECO:0000256" key="18">
    <source>
        <dbReference type="PIRSR" id="PIRSR000732-1"/>
    </source>
</evidence>
<evidence type="ECO:0000256" key="15">
    <source>
        <dbReference type="ARBA" id="ARBA00022842"/>
    </source>
</evidence>
<comment type="similarity">
    <text evidence="5 17">Belongs to the PEP-utilizing enzyme family.</text>
</comment>
<name>A0A0S6U9U8_NEOTH</name>
<dbReference type="PIRSF" id="PIRSF000732">
    <property type="entry name" value="PTS_enzyme_I"/>
    <property type="match status" value="1"/>
</dbReference>
<comment type="subcellular location">
    <subcellularLocation>
        <location evidence="4 17">Cytoplasm</location>
    </subcellularLocation>
</comment>
<dbReference type="Gene3D" id="3.50.30.10">
    <property type="entry name" value="Phosphohistidine domain"/>
    <property type="match status" value="1"/>
</dbReference>
<feature type="domain" description="HAMP" evidence="22">
    <location>
        <begin position="43"/>
        <end position="63"/>
    </location>
</feature>
<dbReference type="InterPro" id="IPR036637">
    <property type="entry name" value="Phosphohistidine_dom_sf"/>
</dbReference>
<dbReference type="InterPro" id="IPR000121">
    <property type="entry name" value="PEP_util_C"/>
</dbReference>
<keyword evidence="23" id="KW-0670">Pyruvate</keyword>
<evidence type="ECO:0000256" key="17">
    <source>
        <dbReference type="PIRNR" id="PIRNR000732"/>
    </source>
</evidence>
<keyword evidence="8 17" id="KW-0813">Transport</keyword>
<evidence type="ECO:0000256" key="19">
    <source>
        <dbReference type="PIRSR" id="PIRSR000732-2"/>
    </source>
</evidence>
<dbReference type="Pfam" id="PF05524">
    <property type="entry name" value="PEP-utilisers_N"/>
    <property type="match status" value="1"/>
</dbReference>
<dbReference type="InterPro" id="IPR018274">
    <property type="entry name" value="PEP_util_AS"/>
</dbReference>
<comment type="catalytic activity">
    <reaction evidence="1 17">
        <text>L-histidyl-[protein] + phosphoenolpyruvate = N(pros)-phospho-L-histidyl-[protein] + pyruvate</text>
        <dbReference type="Rhea" id="RHEA:23880"/>
        <dbReference type="Rhea" id="RHEA-COMP:9745"/>
        <dbReference type="Rhea" id="RHEA-COMP:9746"/>
        <dbReference type="ChEBI" id="CHEBI:15361"/>
        <dbReference type="ChEBI" id="CHEBI:29979"/>
        <dbReference type="ChEBI" id="CHEBI:58702"/>
        <dbReference type="ChEBI" id="CHEBI:64837"/>
        <dbReference type="EC" id="2.7.3.9"/>
    </reaction>
</comment>
<dbReference type="PRINTS" id="PR01736">
    <property type="entry name" value="PHPHTRNFRASE"/>
</dbReference>
<evidence type="ECO:0000256" key="5">
    <source>
        <dbReference type="ARBA" id="ARBA00007837"/>
    </source>
</evidence>
<dbReference type="InterPro" id="IPR023151">
    <property type="entry name" value="PEP_util_CS"/>
</dbReference>
<evidence type="ECO:0000256" key="9">
    <source>
        <dbReference type="ARBA" id="ARBA00022490"/>
    </source>
</evidence>
<keyword evidence="10 17" id="KW-0762">Sugar transport</keyword>
<dbReference type="Gene3D" id="1.10.274.10">
    <property type="entry name" value="PtsI, HPr-binding domain"/>
    <property type="match status" value="1"/>
</dbReference>
<evidence type="ECO:0000256" key="3">
    <source>
        <dbReference type="ARBA" id="ARBA00002728"/>
    </source>
</evidence>
<dbReference type="GO" id="GO:0046872">
    <property type="term" value="F:metal ion binding"/>
    <property type="evidence" value="ECO:0007669"/>
    <property type="project" value="UniProtKB-KW"/>
</dbReference>
<evidence type="ECO:0000256" key="10">
    <source>
        <dbReference type="ARBA" id="ARBA00022597"/>
    </source>
</evidence>
<dbReference type="InterPro" id="IPR008279">
    <property type="entry name" value="PEP-util_enz_mobile_dom"/>
</dbReference>
<dbReference type="Gene3D" id="3.20.20.60">
    <property type="entry name" value="Phosphoenolpyruvate-binding domains"/>
    <property type="match status" value="1"/>
</dbReference>
<feature type="binding site" evidence="20">
    <location>
        <position position="433"/>
    </location>
    <ligand>
        <name>Mg(2+)</name>
        <dbReference type="ChEBI" id="CHEBI:18420"/>
    </ligand>
</feature>
<dbReference type="NCBIfam" id="TIGR01417">
    <property type="entry name" value="PTS_I_fam"/>
    <property type="match status" value="1"/>
</dbReference>
<keyword evidence="13 17" id="KW-0479">Metal-binding</keyword>
<comment type="cofactor">
    <cofactor evidence="2 17 20">
        <name>Mg(2+)</name>
        <dbReference type="ChEBI" id="CHEBI:18420"/>
    </cofactor>
</comment>
<feature type="binding site" evidence="19">
    <location>
        <position position="467"/>
    </location>
    <ligand>
        <name>phosphoenolpyruvate</name>
        <dbReference type="ChEBI" id="CHEBI:58702"/>
    </ligand>
</feature>
<feature type="coiled-coil region" evidence="21">
    <location>
        <begin position="37"/>
        <end position="68"/>
    </location>
</feature>
<comment type="function">
    <text evidence="3 17">General (non sugar-specific) component of the phosphoenolpyruvate-dependent sugar phosphotransferase system (sugar PTS). This major carbohydrate active-transport system catalyzes the phosphorylation of incoming sugar substrates concomitantly with their translocation across the cell membrane. Enzyme I transfers the phosphoryl group from phosphoenolpyruvate (PEP) to the phosphoryl carrier protein (HPr).</text>
</comment>
<dbReference type="GO" id="GO:0016301">
    <property type="term" value="F:kinase activity"/>
    <property type="evidence" value="ECO:0007669"/>
    <property type="project" value="UniProtKB-KW"/>
</dbReference>
<evidence type="ECO:0000256" key="1">
    <source>
        <dbReference type="ARBA" id="ARBA00000683"/>
    </source>
</evidence>
<evidence type="ECO:0000256" key="20">
    <source>
        <dbReference type="PIRSR" id="PIRSR000732-3"/>
    </source>
</evidence>
<dbReference type="SUPFAM" id="SSF52009">
    <property type="entry name" value="Phosphohistidine domain"/>
    <property type="match status" value="1"/>
</dbReference>
<dbReference type="InterPro" id="IPR006318">
    <property type="entry name" value="PTS_EI-like"/>
</dbReference>
<reference evidence="23" key="1">
    <citation type="journal article" date="2014" name="Gene">
        <title>Genome-guided analysis of transformation efficiency and carbon dioxide assimilation by Moorella thermoacetica Y72.</title>
        <authorList>
            <person name="Tsukahara K."/>
            <person name="Kita A."/>
            <person name="Nakashimada Y."/>
            <person name="Hoshino T."/>
            <person name="Murakami K."/>
        </authorList>
    </citation>
    <scope>NUCLEOTIDE SEQUENCE [LARGE SCALE GENOMIC DNA]</scope>
    <source>
        <strain evidence="23">Y72</strain>
    </source>
</reference>
<dbReference type="InterPro" id="IPR008731">
    <property type="entry name" value="PTS_EIN"/>
</dbReference>
<keyword evidence="14 17" id="KW-0418">Kinase</keyword>
<gene>
    <name evidence="23" type="ORF">MTY_1115</name>
</gene>
<dbReference type="InterPro" id="IPR024692">
    <property type="entry name" value="PTS_EI"/>
</dbReference>
<keyword evidence="11 17" id="KW-0808">Transferase</keyword>
<dbReference type="Proteomes" id="UP000063718">
    <property type="component" value="Unassembled WGS sequence"/>
</dbReference>
<feature type="binding site" evidence="20">
    <location>
        <position position="457"/>
    </location>
    <ligand>
        <name>Mg(2+)</name>
        <dbReference type="ChEBI" id="CHEBI:18420"/>
    </ligand>
</feature>
<accession>A0A0S6U9U8</accession>
<dbReference type="PANTHER" id="PTHR46244">
    <property type="entry name" value="PHOSPHOENOLPYRUVATE-PROTEIN PHOSPHOTRANSFERASE"/>
    <property type="match status" value="1"/>
</dbReference>
<dbReference type="Pfam" id="PF02896">
    <property type="entry name" value="PEP-utilizers_C"/>
    <property type="match status" value="1"/>
</dbReference>
<feature type="binding site" evidence="19">
    <location>
        <begin position="456"/>
        <end position="457"/>
    </location>
    <ligand>
        <name>phosphoenolpyruvate</name>
        <dbReference type="ChEBI" id="CHEBI:58702"/>
    </ligand>
</feature>
<dbReference type="InterPro" id="IPR040442">
    <property type="entry name" value="Pyrv_kinase-like_dom_sf"/>
</dbReference>
<protein>
    <recommendedName>
        <fullName evidence="7 17">Phosphoenolpyruvate-protein phosphotransferase</fullName>
        <ecNumber evidence="6 17">2.7.3.9</ecNumber>
    </recommendedName>
    <alternativeName>
        <fullName evidence="16 17">Phosphotransferase system, enzyme I</fullName>
    </alternativeName>
</protein>